<dbReference type="Proteomes" id="UP000604046">
    <property type="component" value="Unassembled WGS sequence"/>
</dbReference>
<reference evidence="1" key="1">
    <citation type="submission" date="2021-02" db="EMBL/GenBank/DDBJ databases">
        <authorList>
            <person name="Dougan E. K."/>
            <person name="Rhodes N."/>
            <person name="Thang M."/>
            <person name="Chan C."/>
        </authorList>
    </citation>
    <scope>NUCLEOTIDE SEQUENCE</scope>
</reference>
<protein>
    <submittedName>
        <fullName evidence="1">Uncharacterized protein</fullName>
    </submittedName>
</protein>
<dbReference type="AlphaFoldDB" id="A0A812TZV0"/>
<proteinExistence type="predicted"/>
<organism evidence="1 2">
    <name type="scientific">Symbiodinium natans</name>
    <dbReference type="NCBI Taxonomy" id="878477"/>
    <lineage>
        <taxon>Eukaryota</taxon>
        <taxon>Sar</taxon>
        <taxon>Alveolata</taxon>
        <taxon>Dinophyceae</taxon>
        <taxon>Suessiales</taxon>
        <taxon>Symbiodiniaceae</taxon>
        <taxon>Symbiodinium</taxon>
    </lineage>
</organism>
<name>A0A812TZV0_9DINO</name>
<evidence type="ECO:0000313" key="2">
    <source>
        <dbReference type="Proteomes" id="UP000604046"/>
    </source>
</evidence>
<keyword evidence="2" id="KW-1185">Reference proteome</keyword>
<gene>
    <name evidence="1" type="ORF">SNAT2548_LOCUS31286</name>
</gene>
<accession>A0A812TZV0</accession>
<dbReference type="OrthoDB" id="447418at2759"/>
<evidence type="ECO:0000313" key="1">
    <source>
        <dbReference type="EMBL" id="CAE7556475.1"/>
    </source>
</evidence>
<sequence length="575" mass="64220">MQELKPHRIRDHCDESTTGEDGYRWCARSIRKHLEDGADVELSWSMHVNPDTILSLDTEAEHGVRMVRCSPGQLEIDVPHTHLQHVEAGKFIVGSHYVHGCDHMSGQSSFHKIAKVHSKRLSGGAGQMYRLQLAAQALPHMGHVARHVSFNFSYMPVEVQLLIGLIRNAGQASGSVKTQNGIVNFSPQQVSNFGWNWDFFLNNSKEPSFTIDQPDTKGSFVLKNPYIKAHAGCFLNFTSQYVGFLKPPHVKWQAGLKGHGIAQGRLEAAMNSTRSADLDAAKYKLPAEVLESFPFLRTLTKFDKVKWFAPIEHGVGPLPAKIEPGFQFQVELYHKGPFSGFLSFGGSTHGVMEPVLHYDSEKGFDQTLRGLLRDTDVWPPMYLVFTKAFEMGVKAQPKIYIRGDFMGFNDAEACFHLSVFQNMTLYRDGAAHFDVDAHKALVIYPLRVVLLAQNTIDFNTRYKVKISCLGKEVESDPALSWGEVEFHDNVSKFVMANMTDQQVANAAVTVTLIQARCGLFSHYGNGPEPEKSKGRIGGDIPITFYLPYCFRHGRDDAGTAVANIQLYVVHKALHG</sequence>
<comment type="caution">
    <text evidence="1">The sequence shown here is derived from an EMBL/GenBank/DDBJ whole genome shotgun (WGS) entry which is preliminary data.</text>
</comment>
<dbReference type="EMBL" id="CAJNDS010002650">
    <property type="protein sequence ID" value="CAE7556475.1"/>
    <property type="molecule type" value="Genomic_DNA"/>
</dbReference>